<comment type="caution">
    <text evidence="2">The sequence shown here is derived from an EMBL/GenBank/DDBJ whole genome shotgun (WGS) entry which is preliminary data.</text>
</comment>
<accession>A0ABU8XD51</accession>
<feature type="domain" description="DUF7709" evidence="1">
    <location>
        <begin position="16"/>
        <end position="104"/>
    </location>
</feature>
<reference evidence="2 3" key="1">
    <citation type="submission" date="2024-03" db="EMBL/GenBank/DDBJ databases">
        <title>Novel species of the genus Variovorax.</title>
        <authorList>
            <person name="Liu Q."/>
            <person name="Xin Y.-H."/>
        </authorList>
    </citation>
    <scope>NUCLEOTIDE SEQUENCE [LARGE SCALE GENOMIC DNA]</scope>
    <source>
        <strain evidence="2 3">KACC 18901</strain>
    </source>
</reference>
<protein>
    <recommendedName>
        <fullName evidence="1">DUF7709 domain-containing protein</fullName>
    </recommendedName>
</protein>
<evidence type="ECO:0000259" key="1">
    <source>
        <dbReference type="Pfam" id="PF24813"/>
    </source>
</evidence>
<dbReference type="EMBL" id="JBBKZS010000012">
    <property type="protein sequence ID" value="MEJ8857671.1"/>
    <property type="molecule type" value="Genomic_DNA"/>
</dbReference>
<evidence type="ECO:0000313" key="2">
    <source>
        <dbReference type="EMBL" id="MEJ8857671.1"/>
    </source>
</evidence>
<dbReference type="Proteomes" id="UP001367030">
    <property type="component" value="Unassembled WGS sequence"/>
</dbReference>
<gene>
    <name evidence="2" type="ORF">WKW79_24080</name>
</gene>
<name>A0ABU8XD51_9BURK</name>
<sequence>MQAVDIRGAALAVRECRPQILAEGEQLPAVKLKDGTRVQTGTVATMLHNVARYNSGERGRVEVELEMSVPTLIKVGLFELFPVEDWIAGTNPGRRFVGLAARKLMEAQ</sequence>
<organism evidence="2 3">
    <name type="scientific">Variovorax robiniae</name>
    <dbReference type="NCBI Taxonomy" id="1836199"/>
    <lineage>
        <taxon>Bacteria</taxon>
        <taxon>Pseudomonadati</taxon>
        <taxon>Pseudomonadota</taxon>
        <taxon>Betaproteobacteria</taxon>
        <taxon>Burkholderiales</taxon>
        <taxon>Comamonadaceae</taxon>
        <taxon>Variovorax</taxon>
    </lineage>
</organism>
<dbReference type="InterPro" id="IPR056126">
    <property type="entry name" value="DUF7709"/>
</dbReference>
<evidence type="ECO:0000313" key="3">
    <source>
        <dbReference type="Proteomes" id="UP001367030"/>
    </source>
</evidence>
<dbReference type="RefSeq" id="WP_340337743.1">
    <property type="nucleotide sequence ID" value="NZ_JBBKZS010000012.1"/>
</dbReference>
<proteinExistence type="predicted"/>
<keyword evidence="3" id="KW-1185">Reference proteome</keyword>
<dbReference type="Pfam" id="PF24813">
    <property type="entry name" value="DUF7709"/>
    <property type="match status" value="1"/>
</dbReference>